<feature type="region of interest" description="Disordered" evidence="1">
    <location>
        <begin position="582"/>
        <end position="609"/>
    </location>
</feature>
<evidence type="ECO:0000313" key="3">
    <source>
        <dbReference type="Proteomes" id="UP001071777"/>
    </source>
</evidence>
<feature type="compositionally biased region" description="Basic and acidic residues" evidence="1">
    <location>
        <begin position="222"/>
        <end position="240"/>
    </location>
</feature>
<feature type="compositionally biased region" description="Polar residues" evidence="1">
    <location>
        <begin position="591"/>
        <end position="609"/>
    </location>
</feature>
<protein>
    <submittedName>
        <fullName evidence="2">Uncharacterized protein</fullName>
    </submittedName>
</protein>
<gene>
    <name evidence="2" type="ORF">OJ252_3730</name>
</gene>
<feature type="compositionally biased region" description="Polar residues" evidence="1">
    <location>
        <begin position="245"/>
        <end position="261"/>
    </location>
</feature>
<feature type="compositionally biased region" description="Gly residues" evidence="1">
    <location>
        <begin position="80"/>
        <end position="90"/>
    </location>
</feature>
<keyword evidence="3" id="KW-1185">Reference proteome</keyword>
<name>A0ABQ8P1G7_9CRYT</name>
<organism evidence="2 3">
    <name type="scientific">Cryptosporidium canis</name>
    <dbReference type="NCBI Taxonomy" id="195482"/>
    <lineage>
        <taxon>Eukaryota</taxon>
        <taxon>Sar</taxon>
        <taxon>Alveolata</taxon>
        <taxon>Apicomplexa</taxon>
        <taxon>Conoidasida</taxon>
        <taxon>Coccidia</taxon>
        <taxon>Eucoccidiorida</taxon>
        <taxon>Eimeriorina</taxon>
        <taxon>Cryptosporidiidae</taxon>
        <taxon>Cryptosporidium</taxon>
    </lineage>
</organism>
<proteinExistence type="predicted"/>
<evidence type="ECO:0000313" key="2">
    <source>
        <dbReference type="EMBL" id="KAJ1604397.1"/>
    </source>
</evidence>
<dbReference type="Proteomes" id="UP001071777">
    <property type="component" value="Unassembled WGS sequence"/>
</dbReference>
<accession>A0ABQ8P1G7</accession>
<feature type="region of interest" description="Disordered" evidence="1">
    <location>
        <begin position="79"/>
        <end position="103"/>
    </location>
</feature>
<comment type="caution">
    <text evidence="2">The sequence shown here is derived from an EMBL/GenBank/DDBJ whole genome shotgun (WGS) entry which is preliminary data.</text>
</comment>
<sequence>MGVGLFVVRWFRSSGVWWVPTTSLIWFGGSSPSRVPAVTTASPMRAARGRARGRARPQTMAATAREALAGAVGAGIAWVPGGGSRPGGGSWSRSRGNQSEGGLGGISEAMLTDKFERGSLFFSLLSLCLRSEEGENVDSVGENGVGRARRRGAERSGTTKNACASSSCVNYVDSQDFTFLVSLHNLFFFKNIILETCSKFFSLFFGSDISGVADLDQRYRENGDNMERGGAKSSEPKDFGHGTSGAVSNSVSSHTGQQSDPSIGRYCRLPDEVLLKMKKMLEFLRNYGAMDNDENKLLASESISELNRLLFTQGTGSAAEPQALERHKTLFLTLIEECIQNIDSLVLYILRMYCIKTISCTFGPEFYLRIYGTGLIHEIQNRNGGAEPGETIKNSYSYTSSYEDEAVLSLENLIPGLNSCLRDFLSQCPSLGGLPEPSQERESGPAGMRSDTDHIYSQLSGGLSTHSQLEAELNREYLRSLELLWLSHIFELSVSKAGLPSFAEAISPLFEYDFEILDELRRGSHVSDRYLTGSDGKAKITVSDTILYFITQFLPNRRLMQHKVLRDLTLLSTLGSEDVLVHQKEREHSQGSKTRGQTKSGTLESCQNHPISNTSGTRFAECSSDHHAVGAAAAAACPQEAERLSGSLRALRGTSGSFDYSSISRQLTRGPPRIVSKIIKNSNSGQRKIKSIISRSLYS</sequence>
<reference evidence="2" key="1">
    <citation type="submission" date="2022-10" db="EMBL/GenBank/DDBJ databases">
        <title>Adaptive evolution leads to modifications in subtelomeric GC content in a zoonotic Cryptosporidium species.</title>
        <authorList>
            <person name="Li J."/>
            <person name="Feng Y."/>
            <person name="Xiao L."/>
        </authorList>
    </citation>
    <scope>NUCLEOTIDE SEQUENCE</scope>
    <source>
        <strain evidence="2">25894</strain>
    </source>
</reference>
<evidence type="ECO:0000256" key="1">
    <source>
        <dbReference type="SAM" id="MobiDB-lite"/>
    </source>
</evidence>
<feature type="region of interest" description="Disordered" evidence="1">
    <location>
        <begin position="222"/>
        <end position="264"/>
    </location>
</feature>
<dbReference type="EMBL" id="JAPCXB010000255">
    <property type="protein sequence ID" value="KAJ1604397.1"/>
    <property type="molecule type" value="Genomic_DNA"/>
</dbReference>